<name>A0ABC8RPY9_9AQUA</name>
<dbReference type="PANTHER" id="PTHR12203">
    <property type="entry name" value="KDEL LYS-ASP-GLU-LEU CONTAINING - RELATED"/>
    <property type="match status" value="1"/>
</dbReference>
<evidence type="ECO:0000256" key="1">
    <source>
        <dbReference type="SAM" id="Phobius"/>
    </source>
</evidence>
<feature type="transmembrane region" description="Helical" evidence="1">
    <location>
        <begin position="34"/>
        <end position="55"/>
    </location>
</feature>
<comment type="caution">
    <text evidence="3">The sequence shown here is derived from an EMBL/GenBank/DDBJ whole genome shotgun (WGS) entry which is preliminary data.</text>
</comment>
<organism evidence="3 4">
    <name type="scientific">Ilex paraguariensis</name>
    <name type="common">yerba mate</name>
    <dbReference type="NCBI Taxonomy" id="185542"/>
    <lineage>
        <taxon>Eukaryota</taxon>
        <taxon>Viridiplantae</taxon>
        <taxon>Streptophyta</taxon>
        <taxon>Embryophyta</taxon>
        <taxon>Tracheophyta</taxon>
        <taxon>Spermatophyta</taxon>
        <taxon>Magnoliopsida</taxon>
        <taxon>eudicotyledons</taxon>
        <taxon>Gunneridae</taxon>
        <taxon>Pentapetalae</taxon>
        <taxon>asterids</taxon>
        <taxon>campanulids</taxon>
        <taxon>Aquifoliales</taxon>
        <taxon>Aquifoliaceae</taxon>
        <taxon>Ilex</taxon>
    </lineage>
</organism>
<keyword evidence="1" id="KW-0472">Membrane</keyword>
<feature type="domain" description="Glycosyl transferase CAP10" evidence="2">
    <location>
        <begin position="192"/>
        <end position="441"/>
    </location>
</feature>
<dbReference type="PANTHER" id="PTHR12203:SF108">
    <property type="entry name" value="O-GLUCOSYLTRANSFERASE RUMI HOMOLOG"/>
    <property type="match status" value="1"/>
</dbReference>
<dbReference type="SMART" id="SM00672">
    <property type="entry name" value="CAP10"/>
    <property type="match status" value="1"/>
</dbReference>
<dbReference type="Proteomes" id="UP001642360">
    <property type="component" value="Unassembled WGS sequence"/>
</dbReference>
<dbReference type="Pfam" id="PF05686">
    <property type="entry name" value="Glyco_transf_90"/>
    <property type="match status" value="1"/>
</dbReference>
<protein>
    <recommendedName>
        <fullName evidence="2">Glycosyl transferase CAP10 domain-containing protein</fullName>
    </recommendedName>
</protein>
<keyword evidence="1" id="KW-0812">Transmembrane</keyword>
<dbReference type="EMBL" id="CAUOFW020001635">
    <property type="protein sequence ID" value="CAK9146989.1"/>
    <property type="molecule type" value="Genomic_DNA"/>
</dbReference>
<reference evidence="3 4" key="1">
    <citation type="submission" date="2024-02" db="EMBL/GenBank/DDBJ databases">
        <authorList>
            <person name="Vignale AGUSTIN F."/>
            <person name="Sosa J E."/>
            <person name="Modenutti C."/>
        </authorList>
    </citation>
    <scope>NUCLEOTIDE SEQUENCE [LARGE SCALE GENOMIC DNA]</scope>
</reference>
<proteinExistence type="predicted"/>
<dbReference type="AlphaFoldDB" id="A0ABC8RPY9"/>
<accession>A0ABC8RPY9</accession>
<keyword evidence="1" id="KW-1133">Transmembrane helix</keyword>
<sequence length="521" mass="59911">MEEITVHADHGSWLQGAKAIWSIKMGQELKKNGAISVTLFLIIFIISALIAISWVDISIFPGASSQKALITSAESPNSTQKNNGYSLNCSTDQNTTQTCPKTYPTRHEPDYSSSSSEACPEYFRWIYQDLEPWRKSNGISKDLVESGKSVADIRIVVVNGRVYMEKYRSVFGTRDVFTVWGILQLLRLYPVKLPDLDLMFGCGDRPVIRKRDYRGVNAGKAPPMFHYCGDESSLDLVFPDWSFWGWPEINIKPWESLIEELEEGNNRTKWVEREPYAYWKGNSRLSKTRRDLMKCNLTDKQDSNARLYTLAWNQESRKGFKHTNLAGQCVHRYKIYVEGVAWSVSEKYILACDSMTLLVNPRYYDFFTRSLIPTVHYWPISQNDKCRSVKFAVDWGNSHPAKAQEIGKEGSKFIQEELQIEHVYDYMFHLLNEYAKLLKYKPTVPPEAVEICSDTMACKAKGLDRDFMTQSMVKNPSNKRACTMPPPYNVSDLQAFLERKANLIEKVKMWEATGNFSGFQF</sequence>
<dbReference type="InterPro" id="IPR051091">
    <property type="entry name" value="O-Glucosyltr/Glycosyltrsf_90"/>
</dbReference>
<dbReference type="InterPro" id="IPR006598">
    <property type="entry name" value="CAP10"/>
</dbReference>
<evidence type="ECO:0000313" key="4">
    <source>
        <dbReference type="Proteomes" id="UP001642360"/>
    </source>
</evidence>
<evidence type="ECO:0000313" key="3">
    <source>
        <dbReference type="EMBL" id="CAK9146989.1"/>
    </source>
</evidence>
<gene>
    <name evidence="3" type="ORF">ILEXP_LOCUS14867</name>
</gene>
<evidence type="ECO:0000259" key="2">
    <source>
        <dbReference type="SMART" id="SM00672"/>
    </source>
</evidence>
<keyword evidence="4" id="KW-1185">Reference proteome</keyword>